<keyword evidence="1" id="KW-0812">Transmembrane</keyword>
<evidence type="ECO:0000313" key="4">
    <source>
        <dbReference type="Proteomes" id="UP001642464"/>
    </source>
</evidence>
<proteinExistence type="predicted"/>
<accession>A0ABP0LYG6</accession>
<comment type="caution">
    <text evidence="3">The sequence shown here is derived from an EMBL/GenBank/DDBJ whole genome shotgun (WGS) entry which is preliminary data.</text>
</comment>
<reference evidence="3 4" key="1">
    <citation type="submission" date="2024-02" db="EMBL/GenBank/DDBJ databases">
        <authorList>
            <person name="Chen Y."/>
            <person name="Shah S."/>
            <person name="Dougan E. K."/>
            <person name="Thang M."/>
            <person name="Chan C."/>
        </authorList>
    </citation>
    <scope>NUCLEOTIDE SEQUENCE [LARGE SCALE GENOMIC DNA]</scope>
</reference>
<dbReference type="CDD" id="cd07302">
    <property type="entry name" value="CHD"/>
    <property type="match status" value="1"/>
</dbReference>
<dbReference type="PANTHER" id="PTHR43081:SF1">
    <property type="entry name" value="ADENYLATE CYCLASE, TERMINAL-DIFFERENTIATION SPECIFIC"/>
    <property type="match status" value="1"/>
</dbReference>
<dbReference type="InterPro" id="IPR029787">
    <property type="entry name" value="Nucleotide_cyclase"/>
</dbReference>
<feature type="transmembrane region" description="Helical" evidence="1">
    <location>
        <begin position="358"/>
        <end position="384"/>
    </location>
</feature>
<evidence type="ECO:0000259" key="2">
    <source>
        <dbReference type="PROSITE" id="PS50125"/>
    </source>
</evidence>
<dbReference type="Proteomes" id="UP001642464">
    <property type="component" value="Unassembled WGS sequence"/>
</dbReference>
<name>A0ABP0LYG6_9DINO</name>
<sequence>MKRFAFAEEFAEEWIKLGLNADDVKMLQETSHYVDWTLEKNLQKLKDIRKVVRSIFWGFEELELQDTESVPVLIVAADAISRLKRISQMLVEGKAFTLFFVLLTLYALFGPDLLLMAGHSGMDQDNLTLSVINVLVFFLFAFEEALMCWVAPGYLFSLRFVMDTCATVSILGDTAIAAEIIRTDAAVAMRTTRAMRGAGRSTRLISILRSLRVWQILKLLPRLQRLTESGTKELATLMWHKRLQNVAGYIDTEGTGELSDEDMDFFTAALRLEFPKPPEEDKYQFMWILERIQESSYAATARSWGRTLLAWRSSHQVEEADFSPYSIEIRSCWDMDMGKRAFRRCLDDITMMKASCTVLYQSMLGLILKICIIVLALLLMMQFVDGSVPELARKQGLAQLQVIDSEEASEDVFCSMARDHFVNSFQRCKLITLVVNRRVWWNETCKCCGGAYRSISSLDQALKLIDYAVDSTGFEAHEILLEQPQVNDFSTFGVFDIHQQWRYEAAESLKFTLSVVAMLAILMLYFSADIIHMSSNNCLHPLWDLMDDMNAMKLIELITTNSSSGVRKIEQVPEAAEELETRSRCQCKAFAPVPVAQELLGLRRAMALLESAMIAWSKYVPVILLKQVMNAGVEANIGCIPSKVTIFFCDIQGFKDICKGKDPTEVLSLLELVLQAVNQALEQNGGTLLEFIGDEVLAVFNAPKKIEMHNLAAVNAAIAAIESSADLEDEPVNLQCSVHTGEVLAGNIGSPTRMKYGLLGDGVNLAARLKSLNTRYGTQLLVSAETLQSSVGDLFVARTVGKLVLKGRTTPTHTLEVIGRKGQVPPDLEQAAEFHEEAIEHFGQGHFEEAKVLFEQANRIFVQYDEGPCPQDKPSSHMIDLCDLYIENPPDLTQWDGSEHLNKKAWS</sequence>
<organism evidence="3 4">
    <name type="scientific">Durusdinium trenchii</name>
    <dbReference type="NCBI Taxonomy" id="1381693"/>
    <lineage>
        <taxon>Eukaryota</taxon>
        <taxon>Sar</taxon>
        <taxon>Alveolata</taxon>
        <taxon>Dinophyceae</taxon>
        <taxon>Suessiales</taxon>
        <taxon>Symbiodiniaceae</taxon>
        <taxon>Durusdinium</taxon>
    </lineage>
</organism>
<evidence type="ECO:0000313" key="3">
    <source>
        <dbReference type="EMBL" id="CAK9043549.1"/>
    </source>
</evidence>
<dbReference type="InterPro" id="IPR001054">
    <property type="entry name" value="A/G_cyclase"/>
</dbReference>
<dbReference type="Pfam" id="PF00211">
    <property type="entry name" value="Guanylate_cyc"/>
    <property type="match status" value="1"/>
</dbReference>
<keyword evidence="1" id="KW-1133">Transmembrane helix</keyword>
<evidence type="ECO:0000256" key="1">
    <source>
        <dbReference type="SAM" id="Phobius"/>
    </source>
</evidence>
<keyword evidence="4" id="KW-1185">Reference proteome</keyword>
<keyword evidence="1" id="KW-0472">Membrane</keyword>
<feature type="transmembrane region" description="Helical" evidence="1">
    <location>
        <begin position="129"/>
        <end position="152"/>
    </location>
</feature>
<dbReference type="PANTHER" id="PTHR43081">
    <property type="entry name" value="ADENYLATE CYCLASE, TERMINAL-DIFFERENTIATION SPECIFIC-RELATED"/>
    <property type="match status" value="1"/>
</dbReference>
<gene>
    <name evidence="3" type="ORF">SCF082_LOCUS24870</name>
</gene>
<dbReference type="EMBL" id="CAXAMM010018502">
    <property type="protein sequence ID" value="CAK9043549.1"/>
    <property type="molecule type" value="Genomic_DNA"/>
</dbReference>
<dbReference type="SMART" id="SM00044">
    <property type="entry name" value="CYCc"/>
    <property type="match status" value="1"/>
</dbReference>
<dbReference type="InterPro" id="IPR050697">
    <property type="entry name" value="Adenylyl/Guanylyl_Cyclase_3/4"/>
</dbReference>
<feature type="transmembrane region" description="Helical" evidence="1">
    <location>
        <begin position="89"/>
        <end position="109"/>
    </location>
</feature>
<dbReference type="Gene3D" id="3.30.70.1230">
    <property type="entry name" value="Nucleotide cyclase"/>
    <property type="match status" value="1"/>
</dbReference>
<dbReference type="SUPFAM" id="SSF55073">
    <property type="entry name" value="Nucleotide cyclase"/>
    <property type="match status" value="1"/>
</dbReference>
<dbReference type="PROSITE" id="PS50125">
    <property type="entry name" value="GUANYLATE_CYCLASE_2"/>
    <property type="match status" value="1"/>
</dbReference>
<protein>
    <submittedName>
        <fullName evidence="3">Adenylate cyclase 1 (ATP pyrophosphate-lyase 1) (Adenylyl cyclase 1)</fullName>
    </submittedName>
</protein>
<feature type="domain" description="Guanylate cyclase" evidence="2">
    <location>
        <begin position="645"/>
        <end position="770"/>
    </location>
</feature>